<dbReference type="Proteomes" id="UP000622317">
    <property type="component" value="Unassembled WGS sequence"/>
</dbReference>
<proteinExistence type="predicted"/>
<comment type="caution">
    <text evidence="1">The sequence shown here is derived from an EMBL/GenBank/DDBJ whole genome shotgun (WGS) entry which is preliminary data.</text>
</comment>
<dbReference type="AlphaFoldDB" id="A0A927FB10"/>
<dbReference type="InterPro" id="IPR036541">
    <property type="entry name" value="PLipase_A1_sf"/>
</dbReference>
<protein>
    <submittedName>
        <fullName evidence="1">Uncharacterized protein</fullName>
    </submittedName>
</protein>
<gene>
    <name evidence="1" type="ORF">IEN85_19990</name>
</gene>
<accession>A0A927FB10</accession>
<name>A0A927FB10_9BACT</name>
<organism evidence="1 2">
    <name type="scientific">Pelagicoccus enzymogenes</name>
    <dbReference type="NCBI Taxonomy" id="2773457"/>
    <lineage>
        <taxon>Bacteria</taxon>
        <taxon>Pseudomonadati</taxon>
        <taxon>Verrucomicrobiota</taxon>
        <taxon>Opitutia</taxon>
        <taxon>Puniceicoccales</taxon>
        <taxon>Pelagicoccaceae</taxon>
        <taxon>Pelagicoccus</taxon>
    </lineage>
</organism>
<evidence type="ECO:0000313" key="2">
    <source>
        <dbReference type="Proteomes" id="UP000622317"/>
    </source>
</evidence>
<dbReference type="GO" id="GO:0006629">
    <property type="term" value="P:lipid metabolic process"/>
    <property type="evidence" value="ECO:0007669"/>
    <property type="project" value="InterPro"/>
</dbReference>
<keyword evidence="2" id="KW-1185">Reference proteome</keyword>
<reference evidence="1" key="1">
    <citation type="submission" date="2020-09" db="EMBL/GenBank/DDBJ databases">
        <title>Pelagicoccus enzymogenes sp. nov. with an EPS production, isolated from marine sediment.</title>
        <authorList>
            <person name="Feng X."/>
        </authorList>
    </citation>
    <scope>NUCLEOTIDE SEQUENCE</scope>
    <source>
        <strain evidence="1">NFK12</strain>
    </source>
</reference>
<dbReference type="RefSeq" id="WP_191618873.1">
    <property type="nucleotide sequence ID" value="NZ_JACYFG010000051.1"/>
</dbReference>
<dbReference type="GO" id="GO:0004620">
    <property type="term" value="F:phospholipase activity"/>
    <property type="evidence" value="ECO:0007669"/>
    <property type="project" value="InterPro"/>
</dbReference>
<dbReference type="Gene3D" id="2.40.230.10">
    <property type="entry name" value="Phospholipase A1"/>
    <property type="match status" value="1"/>
</dbReference>
<dbReference type="GO" id="GO:0016020">
    <property type="term" value="C:membrane"/>
    <property type="evidence" value="ECO:0007669"/>
    <property type="project" value="InterPro"/>
</dbReference>
<evidence type="ECO:0000313" key="1">
    <source>
        <dbReference type="EMBL" id="MBD5781793.1"/>
    </source>
</evidence>
<sequence length="351" mass="40743">MLSSVIACVSQVRSQSVSESGEMDDDPPSWKDVVRTYEPLYVGYTFDEDDQAFLDFSLSVITPASIVFPWESWNPSNKFPVEGQDYDKPDLFPYQPRLYLAFSGRAGQYIGTRESSPVVGKRFNPLLSARWWQKRGDLTSTEDAGYGLHDYFELSYGHESNGQRIGDLVDPQTPEEAAMGRERFEALQQEYLLVDGDASIARDELSRGWDYLGARWASSWKVDTGRFFLLLDGRYYLKDGLLQDGTEEYNLWENDSDWLARYDGEIRRNKVDGLRASIRYQSKSLDWFFDANEIMLELRTGYNDPFERVTARIELGFKYTSLWYRYGYNSDLVDYYRKDSSWGVAIKIRSF</sequence>
<dbReference type="EMBL" id="JACYFG010000051">
    <property type="protein sequence ID" value="MBD5781793.1"/>
    <property type="molecule type" value="Genomic_DNA"/>
</dbReference>